<keyword evidence="2" id="KW-0012">Acyltransferase</keyword>
<dbReference type="GO" id="GO:0016747">
    <property type="term" value="F:acyltransferase activity, transferring groups other than amino-acyl groups"/>
    <property type="evidence" value="ECO:0007669"/>
    <property type="project" value="InterPro"/>
</dbReference>
<gene>
    <name evidence="5" type="ORF">M409DRAFT_62552</name>
</gene>
<dbReference type="GeneID" id="54568497"/>
<evidence type="ECO:0000256" key="1">
    <source>
        <dbReference type="ARBA" id="ARBA00022679"/>
    </source>
</evidence>
<dbReference type="InterPro" id="IPR016181">
    <property type="entry name" value="Acyl_CoA_acyltransferase"/>
</dbReference>
<dbReference type="OrthoDB" id="630895at2759"/>
<dbReference type="InterPro" id="IPR051531">
    <property type="entry name" value="N-acetyltransferase"/>
</dbReference>
<organism evidence="5 6">
    <name type="scientific">Zasmidium cellare ATCC 36951</name>
    <dbReference type="NCBI Taxonomy" id="1080233"/>
    <lineage>
        <taxon>Eukaryota</taxon>
        <taxon>Fungi</taxon>
        <taxon>Dikarya</taxon>
        <taxon>Ascomycota</taxon>
        <taxon>Pezizomycotina</taxon>
        <taxon>Dothideomycetes</taxon>
        <taxon>Dothideomycetidae</taxon>
        <taxon>Mycosphaerellales</taxon>
        <taxon>Mycosphaerellaceae</taxon>
        <taxon>Zasmidium</taxon>
    </lineage>
</organism>
<accession>A0A6A6D1G5</accession>
<dbReference type="Pfam" id="PF13302">
    <property type="entry name" value="Acetyltransf_3"/>
    <property type="match status" value="1"/>
</dbReference>
<proteinExistence type="inferred from homology"/>
<dbReference type="EMBL" id="ML993580">
    <property type="protein sequence ID" value="KAF2172893.1"/>
    <property type="molecule type" value="Genomic_DNA"/>
</dbReference>
<evidence type="ECO:0000256" key="2">
    <source>
        <dbReference type="ARBA" id="ARBA00023315"/>
    </source>
</evidence>
<feature type="domain" description="N-acetyltransferase" evidence="4">
    <location>
        <begin position="42"/>
        <end position="196"/>
    </location>
</feature>
<dbReference type="SUPFAM" id="SSF55729">
    <property type="entry name" value="Acyl-CoA N-acyltransferases (Nat)"/>
    <property type="match status" value="1"/>
</dbReference>
<dbReference type="PANTHER" id="PTHR43792:SF8">
    <property type="entry name" value="[RIBOSOMAL PROTEIN US5]-ALANINE N-ACETYLTRANSFERASE"/>
    <property type="match status" value="1"/>
</dbReference>
<reference evidence="5" key="1">
    <citation type="journal article" date="2020" name="Stud. Mycol.">
        <title>101 Dothideomycetes genomes: a test case for predicting lifestyles and emergence of pathogens.</title>
        <authorList>
            <person name="Haridas S."/>
            <person name="Albert R."/>
            <person name="Binder M."/>
            <person name="Bloem J."/>
            <person name="Labutti K."/>
            <person name="Salamov A."/>
            <person name="Andreopoulos B."/>
            <person name="Baker S."/>
            <person name="Barry K."/>
            <person name="Bills G."/>
            <person name="Bluhm B."/>
            <person name="Cannon C."/>
            <person name="Castanera R."/>
            <person name="Culley D."/>
            <person name="Daum C."/>
            <person name="Ezra D."/>
            <person name="Gonzalez J."/>
            <person name="Henrissat B."/>
            <person name="Kuo A."/>
            <person name="Liang C."/>
            <person name="Lipzen A."/>
            <person name="Lutzoni F."/>
            <person name="Magnuson J."/>
            <person name="Mondo S."/>
            <person name="Nolan M."/>
            <person name="Ohm R."/>
            <person name="Pangilinan J."/>
            <person name="Park H.-J."/>
            <person name="Ramirez L."/>
            <person name="Alfaro M."/>
            <person name="Sun H."/>
            <person name="Tritt A."/>
            <person name="Yoshinaga Y."/>
            <person name="Zwiers L.-H."/>
            <person name="Turgeon B."/>
            <person name="Goodwin S."/>
            <person name="Spatafora J."/>
            <person name="Crous P."/>
            <person name="Grigoriev I."/>
        </authorList>
    </citation>
    <scope>NUCLEOTIDE SEQUENCE</scope>
    <source>
        <strain evidence="5">ATCC 36951</strain>
    </source>
</reference>
<dbReference type="Proteomes" id="UP000799537">
    <property type="component" value="Unassembled WGS sequence"/>
</dbReference>
<dbReference type="RefSeq" id="XP_033673782.1">
    <property type="nucleotide sequence ID" value="XM_033815225.1"/>
</dbReference>
<dbReference type="PANTHER" id="PTHR43792">
    <property type="entry name" value="GNAT FAMILY, PUTATIVE (AFU_ORTHOLOGUE AFUA_3G00765)-RELATED-RELATED"/>
    <property type="match status" value="1"/>
</dbReference>
<evidence type="ECO:0000256" key="3">
    <source>
        <dbReference type="ARBA" id="ARBA00038502"/>
    </source>
</evidence>
<dbReference type="InterPro" id="IPR000182">
    <property type="entry name" value="GNAT_dom"/>
</dbReference>
<keyword evidence="6" id="KW-1185">Reference proteome</keyword>
<comment type="similarity">
    <text evidence="3">Belongs to the acetyltransferase family. RimJ subfamily.</text>
</comment>
<evidence type="ECO:0000313" key="5">
    <source>
        <dbReference type="EMBL" id="KAF2172893.1"/>
    </source>
</evidence>
<protein>
    <recommendedName>
        <fullName evidence="4">N-acetyltransferase domain-containing protein</fullName>
    </recommendedName>
</protein>
<dbReference type="AlphaFoldDB" id="A0A6A6D1G5"/>
<name>A0A6A6D1G5_ZASCE</name>
<sequence>MANKTQAPTCKIDLPGGIGIRAYRDSDTASISRSANNPNVVKHLRDRFPFPYTEEVAKSWFDIVTQEENMTRSGKWTVEHGAEGPLTVTNYAVTVNDEAVGAIGLDFGKDIYLRTAEIGYWLGEEHWGKGVMSKAVPPFIQWAWDTFGVLARVNGEVNAENKGSASILKKAGFVVEGHRSNGAFKNGEFVDLVILGMVRPS</sequence>
<keyword evidence="1" id="KW-0808">Transferase</keyword>
<evidence type="ECO:0000313" key="6">
    <source>
        <dbReference type="Proteomes" id="UP000799537"/>
    </source>
</evidence>
<dbReference type="Gene3D" id="3.40.630.30">
    <property type="match status" value="1"/>
</dbReference>
<dbReference type="PROSITE" id="PS51186">
    <property type="entry name" value="GNAT"/>
    <property type="match status" value="1"/>
</dbReference>
<evidence type="ECO:0000259" key="4">
    <source>
        <dbReference type="PROSITE" id="PS51186"/>
    </source>
</evidence>